<sequence length="52" mass="5701">MLESGRREQRLRQLPARVVVYFVMVIAFSWCILRRGHAETGAGGALAGELAG</sequence>
<keyword evidence="1" id="KW-1133">Transmembrane helix</keyword>
<proteinExistence type="predicted"/>
<protein>
    <submittedName>
        <fullName evidence="2">Uncharacterized protein</fullName>
    </submittedName>
</protein>
<keyword evidence="1" id="KW-0812">Transmembrane</keyword>
<gene>
    <name evidence="2" type="ORF">E1293_40280</name>
</gene>
<accession>A0A4R5A1Y1</accession>
<reference evidence="2 3" key="1">
    <citation type="submission" date="2019-03" db="EMBL/GenBank/DDBJ databases">
        <title>Draft genome sequences of novel Actinobacteria.</title>
        <authorList>
            <person name="Sahin N."/>
            <person name="Ay H."/>
            <person name="Saygin H."/>
        </authorList>
    </citation>
    <scope>NUCLEOTIDE SEQUENCE [LARGE SCALE GENOMIC DNA]</scope>
    <source>
        <strain evidence="2 3">DSM 45941</strain>
    </source>
</reference>
<name>A0A4R5A1Y1_9ACTN</name>
<evidence type="ECO:0000256" key="1">
    <source>
        <dbReference type="SAM" id="Phobius"/>
    </source>
</evidence>
<dbReference type="EMBL" id="SMKY01000334">
    <property type="protein sequence ID" value="TDD65435.1"/>
    <property type="molecule type" value="Genomic_DNA"/>
</dbReference>
<dbReference type="OrthoDB" id="477305at2"/>
<organism evidence="2 3">
    <name type="scientific">Actinomadura darangshiensis</name>
    <dbReference type="NCBI Taxonomy" id="705336"/>
    <lineage>
        <taxon>Bacteria</taxon>
        <taxon>Bacillati</taxon>
        <taxon>Actinomycetota</taxon>
        <taxon>Actinomycetes</taxon>
        <taxon>Streptosporangiales</taxon>
        <taxon>Thermomonosporaceae</taxon>
        <taxon>Actinomadura</taxon>
    </lineage>
</organism>
<dbReference type="Proteomes" id="UP000295578">
    <property type="component" value="Unassembled WGS sequence"/>
</dbReference>
<evidence type="ECO:0000313" key="2">
    <source>
        <dbReference type="EMBL" id="TDD65435.1"/>
    </source>
</evidence>
<feature type="transmembrane region" description="Helical" evidence="1">
    <location>
        <begin position="14"/>
        <end position="33"/>
    </location>
</feature>
<evidence type="ECO:0000313" key="3">
    <source>
        <dbReference type="Proteomes" id="UP000295578"/>
    </source>
</evidence>
<dbReference type="AlphaFoldDB" id="A0A4R5A1Y1"/>
<comment type="caution">
    <text evidence="2">The sequence shown here is derived from an EMBL/GenBank/DDBJ whole genome shotgun (WGS) entry which is preliminary data.</text>
</comment>
<keyword evidence="1" id="KW-0472">Membrane</keyword>
<keyword evidence="3" id="KW-1185">Reference proteome</keyword>